<organism evidence="1 2">
    <name type="scientific">Pistacia integerrima</name>
    <dbReference type="NCBI Taxonomy" id="434235"/>
    <lineage>
        <taxon>Eukaryota</taxon>
        <taxon>Viridiplantae</taxon>
        <taxon>Streptophyta</taxon>
        <taxon>Embryophyta</taxon>
        <taxon>Tracheophyta</taxon>
        <taxon>Spermatophyta</taxon>
        <taxon>Magnoliopsida</taxon>
        <taxon>eudicotyledons</taxon>
        <taxon>Gunneridae</taxon>
        <taxon>Pentapetalae</taxon>
        <taxon>rosids</taxon>
        <taxon>malvids</taxon>
        <taxon>Sapindales</taxon>
        <taxon>Anacardiaceae</taxon>
        <taxon>Pistacia</taxon>
    </lineage>
</organism>
<proteinExistence type="predicted"/>
<dbReference type="EMBL" id="CM047738">
    <property type="protein sequence ID" value="KAJ0045964.1"/>
    <property type="molecule type" value="Genomic_DNA"/>
</dbReference>
<dbReference type="Proteomes" id="UP001163603">
    <property type="component" value="Chromosome 3"/>
</dbReference>
<accession>A0ACC0Z6L2</accession>
<name>A0ACC0Z6L2_9ROSI</name>
<comment type="caution">
    <text evidence="1">The sequence shown here is derived from an EMBL/GenBank/DDBJ whole genome shotgun (WGS) entry which is preliminary data.</text>
</comment>
<evidence type="ECO:0000313" key="1">
    <source>
        <dbReference type="EMBL" id="KAJ0045964.1"/>
    </source>
</evidence>
<sequence length="57" mass="6451">MQQPIEHGQLHQRCGQKQYIKEGHGGFDIDGLEVEVEVEVEVEGVAVLWPQPFPLLI</sequence>
<evidence type="ECO:0000313" key="2">
    <source>
        <dbReference type="Proteomes" id="UP001163603"/>
    </source>
</evidence>
<keyword evidence="2" id="KW-1185">Reference proteome</keyword>
<gene>
    <name evidence="1" type="ORF">Pint_03750</name>
</gene>
<reference evidence="2" key="1">
    <citation type="journal article" date="2023" name="G3 (Bethesda)">
        <title>Genome assembly and association tests identify interacting loci associated with vigor, precocity, and sex in interspecific pistachio rootstocks.</title>
        <authorList>
            <person name="Palmer W."/>
            <person name="Jacygrad E."/>
            <person name="Sagayaradj S."/>
            <person name="Cavanaugh K."/>
            <person name="Han R."/>
            <person name="Bertier L."/>
            <person name="Beede B."/>
            <person name="Kafkas S."/>
            <person name="Golino D."/>
            <person name="Preece J."/>
            <person name="Michelmore R."/>
        </authorList>
    </citation>
    <scope>NUCLEOTIDE SEQUENCE [LARGE SCALE GENOMIC DNA]</scope>
</reference>
<protein>
    <submittedName>
        <fullName evidence="1">Uncharacterized protein</fullName>
    </submittedName>
</protein>